<evidence type="ECO:0000313" key="2">
    <source>
        <dbReference type="Proteomes" id="UP000283786"/>
    </source>
</evidence>
<name>A0A418SIH7_9RHOB</name>
<accession>A0A418SIH7</accession>
<gene>
    <name evidence="1" type="ORF">PSAL_034000</name>
</gene>
<sequence>MDTTYDFDTAPNRAQDGSDRIVYVRPVNTADLPEEVQEEIESELPGLERLFAVHNADGERLALVRDRDMAFVLARENDLAPVTVH</sequence>
<evidence type="ECO:0008006" key="3">
    <source>
        <dbReference type="Google" id="ProtNLM"/>
    </source>
</evidence>
<keyword evidence="2" id="KW-1185">Reference proteome</keyword>
<dbReference type="RefSeq" id="WP_119838747.1">
    <property type="nucleotide sequence ID" value="NZ_CP060436.1"/>
</dbReference>
<dbReference type="Pfam" id="PF06620">
    <property type="entry name" value="DUF1150"/>
    <property type="match status" value="1"/>
</dbReference>
<dbReference type="OrthoDB" id="7205167at2"/>
<protein>
    <recommendedName>
        <fullName evidence="3">DUF1150 domain-containing protein</fullName>
    </recommendedName>
</protein>
<dbReference type="Proteomes" id="UP000283786">
    <property type="component" value="Chromosome"/>
</dbReference>
<reference evidence="1 2" key="1">
    <citation type="submission" date="2020-08" db="EMBL/GenBank/DDBJ databases">
        <title>Genome sequence of Rhodobacteraceae bacterium Lw-13e.</title>
        <authorList>
            <person name="Poehlein A."/>
            <person name="Wolter L."/>
            <person name="Daniel R."/>
            <person name="Brinkhoff T."/>
        </authorList>
    </citation>
    <scope>NUCLEOTIDE SEQUENCE [LARGE SCALE GENOMIC DNA]</scope>
    <source>
        <strain evidence="1 2">Lw-13e</strain>
    </source>
</reference>
<dbReference type="EMBL" id="CP060436">
    <property type="protein sequence ID" value="QPM92137.1"/>
    <property type="molecule type" value="Genomic_DNA"/>
</dbReference>
<proteinExistence type="predicted"/>
<evidence type="ECO:0000313" key="1">
    <source>
        <dbReference type="EMBL" id="QPM92137.1"/>
    </source>
</evidence>
<dbReference type="KEGG" id="palw:PSAL_034000"/>
<dbReference type="InterPro" id="IPR009531">
    <property type="entry name" value="DUF1150"/>
</dbReference>
<dbReference type="AlphaFoldDB" id="A0A418SIH7"/>
<organism evidence="1 2">
    <name type="scientific">Pseudooceanicola algae</name>
    <dbReference type="NCBI Taxonomy" id="1537215"/>
    <lineage>
        <taxon>Bacteria</taxon>
        <taxon>Pseudomonadati</taxon>
        <taxon>Pseudomonadota</taxon>
        <taxon>Alphaproteobacteria</taxon>
        <taxon>Rhodobacterales</taxon>
        <taxon>Paracoccaceae</taxon>
        <taxon>Pseudooceanicola</taxon>
    </lineage>
</organism>